<gene>
    <name evidence="1" type="ORF">AO440_001297</name>
</gene>
<dbReference type="Proteomes" id="UP000054886">
    <property type="component" value="Unassembled WGS sequence"/>
</dbReference>
<protein>
    <submittedName>
        <fullName evidence="1">ISWI one complex protein 3</fullName>
    </submittedName>
</protein>
<accession>A0A0W0CMG5</accession>
<evidence type="ECO:0000313" key="1">
    <source>
        <dbReference type="EMBL" id="KTB00584.1"/>
    </source>
</evidence>
<dbReference type="VEuPathDB" id="FungiDB:B1J91_F04763g"/>
<name>A0A0W0CMG5_CANGB</name>
<reference evidence="1 2" key="1">
    <citation type="submission" date="2015-10" db="EMBL/GenBank/DDBJ databases">
        <title>Draft genomes sequences of Candida glabrata isolates 1A, 1B, 2A, 2B, 3A and 3B.</title>
        <authorList>
            <person name="Haavelsrud O.E."/>
            <person name="Gaustad P."/>
        </authorList>
    </citation>
    <scope>NUCLEOTIDE SEQUENCE [LARGE SCALE GENOMIC DNA]</scope>
    <source>
        <strain evidence="1">910700640</strain>
    </source>
</reference>
<dbReference type="VEuPathDB" id="FungiDB:CAGL0F04763g"/>
<sequence>MDGALKRKRQFTFDDFTTVKVVSRPEKLAKVIPAPSTADGDDKADPEAIEVLSEETEIEHTLRLKQFSKEDTIKSSHVSIDTGTYGEYGNADLMKLLKLNPVAYAGRIVKIMAMIDKFDACFDPHLHSLTFRDFEVGLSLVDVGGNTDTDAEDKMDLLLFTFLKLLNVQSVKSNFNPPTLHQLKNGNKPYSKMFSKVRTISSTSDWGYPREWRQLADEENPINTLTLSRAGLKVLEPNDRILLLECLSDWCLSYAPHINAEIFRLSHLKEEPSIGIATYMMPNYTAKTYDEIRDDYLALCKSERERYELRWKRRHSYKSANFDKKFEIYKKIREKYYAASYTERDNIDIRLYDLWSKLFELEGLDNPLNDPYTNEVYKLRKLESLVMALKDIGEFYVPSLSSYKDSNKKNTKNGMTIKRRMDSYKYKGFCKDHSIVTKQSGCISEFTLLFFDKVKLARDITQGTDKKGDSYWYALARNDNEFEQLISNLKDLEKLSFEKSDDKMKFLLQNVKEWQDIGTAISRSNLQTTSAEESTSGERIRNLRSRKALHEAFDYTESDNEDLDNTSDYDDDVIDSVDEFSEADTSVVEEHSLTRAERLQRRKLRRY</sequence>
<dbReference type="VEuPathDB" id="FungiDB:GVI51_F04389"/>
<dbReference type="VEuPathDB" id="FungiDB:GWK60_F04367"/>
<dbReference type="EMBL" id="LLZZ01000137">
    <property type="protein sequence ID" value="KTB00584.1"/>
    <property type="molecule type" value="Genomic_DNA"/>
</dbReference>
<evidence type="ECO:0000313" key="2">
    <source>
        <dbReference type="Proteomes" id="UP000054886"/>
    </source>
</evidence>
<proteinExistence type="predicted"/>
<comment type="caution">
    <text evidence="1">The sequence shown here is derived from an EMBL/GenBank/DDBJ whole genome shotgun (WGS) entry which is preliminary data.</text>
</comment>
<organism evidence="1 2">
    <name type="scientific">Candida glabrata</name>
    <name type="common">Yeast</name>
    <name type="synonym">Torulopsis glabrata</name>
    <dbReference type="NCBI Taxonomy" id="5478"/>
    <lineage>
        <taxon>Eukaryota</taxon>
        <taxon>Fungi</taxon>
        <taxon>Dikarya</taxon>
        <taxon>Ascomycota</taxon>
        <taxon>Saccharomycotina</taxon>
        <taxon>Saccharomycetes</taxon>
        <taxon>Saccharomycetales</taxon>
        <taxon>Saccharomycetaceae</taxon>
        <taxon>Nakaseomyces</taxon>
    </lineage>
</organism>
<dbReference type="AlphaFoldDB" id="A0A0W0CMG5"/>